<organism evidence="6 7">
    <name type="scientific">Actinocrispum wychmicini</name>
    <dbReference type="NCBI Taxonomy" id="1213861"/>
    <lineage>
        <taxon>Bacteria</taxon>
        <taxon>Bacillati</taxon>
        <taxon>Actinomycetota</taxon>
        <taxon>Actinomycetes</taxon>
        <taxon>Pseudonocardiales</taxon>
        <taxon>Pseudonocardiaceae</taxon>
        <taxon>Actinocrispum</taxon>
    </lineage>
</organism>
<dbReference type="SUPFAM" id="SSF103481">
    <property type="entry name" value="Multidrug resistance efflux transporter EmrE"/>
    <property type="match status" value="1"/>
</dbReference>
<dbReference type="PANTHER" id="PTHR40761">
    <property type="entry name" value="CONSERVED INTEGRAL MEMBRANE ALANINE VALINE AND LEUCINE RICH PROTEIN-RELATED"/>
    <property type="match status" value="1"/>
</dbReference>
<accession>A0A4R2K2K0</accession>
<protein>
    <submittedName>
        <fullName evidence="6">Magnesium transporter NIPA</fullName>
    </submittedName>
</protein>
<dbReference type="Proteomes" id="UP000295680">
    <property type="component" value="Unassembled WGS sequence"/>
</dbReference>
<feature type="transmembrane region" description="Helical" evidence="5">
    <location>
        <begin position="140"/>
        <end position="161"/>
    </location>
</feature>
<gene>
    <name evidence="6" type="ORF">EV192_103110</name>
</gene>
<feature type="transmembrane region" description="Helical" evidence="5">
    <location>
        <begin position="168"/>
        <end position="189"/>
    </location>
</feature>
<keyword evidence="7" id="KW-1185">Reference proteome</keyword>
<evidence type="ECO:0000313" key="7">
    <source>
        <dbReference type="Proteomes" id="UP000295680"/>
    </source>
</evidence>
<evidence type="ECO:0000256" key="2">
    <source>
        <dbReference type="ARBA" id="ARBA00022692"/>
    </source>
</evidence>
<keyword evidence="3 5" id="KW-1133">Transmembrane helix</keyword>
<name>A0A4R2K2K0_9PSEU</name>
<keyword evidence="4 5" id="KW-0472">Membrane</keyword>
<comment type="caution">
    <text evidence="6">The sequence shown here is derived from an EMBL/GenBank/DDBJ whole genome shotgun (WGS) entry which is preliminary data.</text>
</comment>
<proteinExistence type="predicted"/>
<evidence type="ECO:0000256" key="1">
    <source>
        <dbReference type="ARBA" id="ARBA00004141"/>
    </source>
</evidence>
<dbReference type="OrthoDB" id="3568345at2"/>
<feature type="transmembrane region" description="Helical" evidence="5">
    <location>
        <begin position="81"/>
        <end position="100"/>
    </location>
</feature>
<dbReference type="EMBL" id="SLWS01000003">
    <property type="protein sequence ID" value="TCO60535.1"/>
    <property type="molecule type" value="Genomic_DNA"/>
</dbReference>
<evidence type="ECO:0000256" key="3">
    <source>
        <dbReference type="ARBA" id="ARBA00022989"/>
    </source>
</evidence>
<feature type="transmembrane region" description="Helical" evidence="5">
    <location>
        <begin position="55"/>
        <end position="75"/>
    </location>
</feature>
<dbReference type="AlphaFoldDB" id="A0A4R2K2K0"/>
<dbReference type="PANTHER" id="PTHR40761:SF1">
    <property type="entry name" value="CONSERVED INTEGRAL MEMBRANE ALANINE VALINE AND LEUCINE RICH PROTEIN-RELATED"/>
    <property type="match status" value="1"/>
</dbReference>
<evidence type="ECO:0000256" key="4">
    <source>
        <dbReference type="ARBA" id="ARBA00023136"/>
    </source>
</evidence>
<feature type="transmembrane region" description="Helical" evidence="5">
    <location>
        <begin position="201"/>
        <end position="219"/>
    </location>
</feature>
<feature type="transmembrane region" description="Helical" evidence="5">
    <location>
        <begin position="107"/>
        <end position="128"/>
    </location>
</feature>
<feature type="transmembrane region" description="Helical" evidence="5">
    <location>
        <begin position="259"/>
        <end position="281"/>
    </location>
</feature>
<dbReference type="RefSeq" id="WP_132115596.1">
    <property type="nucleotide sequence ID" value="NZ_SLWS01000003.1"/>
</dbReference>
<reference evidence="6 7" key="1">
    <citation type="submission" date="2019-03" db="EMBL/GenBank/DDBJ databases">
        <title>Genomic Encyclopedia of Type Strains, Phase IV (KMG-IV): sequencing the most valuable type-strain genomes for metagenomic binning, comparative biology and taxonomic classification.</title>
        <authorList>
            <person name="Goeker M."/>
        </authorList>
    </citation>
    <scope>NUCLEOTIDE SEQUENCE [LARGE SCALE GENOMIC DNA]</scope>
    <source>
        <strain evidence="6 7">DSM 45934</strain>
    </source>
</reference>
<evidence type="ECO:0000313" key="6">
    <source>
        <dbReference type="EMBL" id="TCO60535.1"/>
    </source>
</evidence>
<feature type="transmembrane region" description="Helical" evidence="5">
    <location>
        <begin position="6"/>
        <end position="27"/>
    </location>
</feature>
<dbReference type="NCBIfam" id="NF038012">
    <property type="entry name" value="DMT_1"/>
    <property type="match status" value="1"/>
</dbReference>
<dbReference type="GO" id="GO:0015095">
    <property type="term" value="F:magnesium ion transmembrane transporter activity"/>
    <property type="evidence" value="ECO:0007669"/>
    <property type="project" value="InterPro"/>
</dbReference>
<dbReference type="InterPro" id="IPR037185">
    <property type="entry name" value="EmrE-like"/>
</dbReference>
<evidence type="ECO:0000256" key="5">
    <source>
        <dbReference type="SAM" id="Phobius"/>
    </source>
</evidence>
<dbReference type="InterPro" id="IPR008521">
    <property type="entry name" value="Mg_trans_NIPA"/>
</dbReference>
<dbReference type="Pfam" id="PF05653">
    <property type="entry name" value="Mg_trans_NIPA"/>
    <property type="match status" value="1"/>
</dbReference>
<feature type="transmembrane region" description="Helical" evidence="5">
    <location>
        <begin position="231"/>
        <end position="253"/>
    </location>
</feature>
<keyword evidence="2 5" id="KW-0812">Transmembrane</keyword>
<sequence>MTETGAMLVAVCCAIAGAASFGLAGVAQQRAAKEVRTGRTLHPGLLLRLVRKPMWLVGLVSLGVGFVSQAIALAFGPLALVQPLGVTSALFGAGFAAWMTRRRVDRTVALGAFACVGGLSVFLLVAQPSGQVTEFDVRDAAPLALVFGPVVVAAVLAATRFTGEVRALALALAAGVCYGVTAGLLKAVAVQIRFGGVGEPFQHWALLVACVTGPPGFLLSQNAFQQGRQVAVALAVITTVDPLVAVVVGVGWLGETVAATPAALIGEAFGAVAVVVGVAVLTRRGNVVTGGGRG</sequence>
<comment type="subcellular location">
    <subcellularLocation>
        <location evidence="1">Membrane</location>
        <topology evidence="1">Multi-pass membrane protein</topology>
    </subcellularLocation>
</comment>
<dbReference type="GO" id="GO:0016020">
    <property type="term" value="C:membrane"/>
    <property type="evidence" value="ECO:0007669"/>
    <property type="project" value="UniProtKB-SubCell"/>
</dbReference>